<feature type="transmembrane region" description="Helical" evidence="4">
    <location>
        <begin position="275"/>
        <end position="298"/>
    </location>
</feature>
<feature type="compositionally biased region" description="Pro residues" evidence="3">
    <location>
        <begin position="984"/>
        <end position="993"/>
    </location>
</feature>
<dbReference type="InterPro" id="IPR020806">
    <property type="entry name" value="PKS_PP-bd"/>
</dbReference>
<dbReference type="InterPro" id="IPR012728">
    <property type="entry name" value="Pls/PosA_C"/>
</dbReference>
<dbReference type="SUPFAM" id="SSF51161">
    <property type="entry name" value="Trimeric LpxA-like enzymes"/>
    <property type="match status" value="2"/>
</dbReference>
<keyword evidence="4" id="KW-1133">Transmembrane helix</keyword>
<feature type="domain" description="Carrier" evidence="5">
    <location>
        <begin position="93"/>
        <end position="170"/>
    </location>
</feature>
<keyword evidence="4" id="KW-0472">Membrane</keyword>
<keyword evidence="1" id="KW-0596">Phosphopantetheine</keyword>
<dbReference type="GO" id="GO:0043041">
    <property type="term" value="P:amino acid activation for nonribosomal peptide biosynthetic process"/>
    <property type="evidence" value="ECO:0007669"/>
    <property type="project" value="TreeGrafter"/>
</dbReference>
<feature type="domain" description="Carrier" evidence="5">
    <location>
        <begin position="170"/>
        <end position="247"/>
    </location>
</feature>
<dbReference type="Pfam" id="PF00550">
    <property type="entry name" value="PP-binding"/>
    <property type="match status" value="3"/>
</dbReference>
<evidence type="ECO:0000256" key="1">
    <source>
        <dbReference type="ARBA" id="ARBA00022450"/>
    </source>
</evidence>
<dbReference type="STRING" id="526225.Gobs_3072"/>
<dbReference type="eggNOG" id="COG0663">
    <property type="taxonomic scope" value="Bacteria"/>
</dbReference>
<dbReference type="InterPro" id="IPR001451">
    <property type="entry name" value="Hexapep"/>
</dbReference>
<keyword evidence="2" id="KW-0597">Phosphoprotein</keyword>
<evidence type="ECO:0000259" key="5">
    <source>
        <dbReference type="PROSITE" id="PS50075"/>
    </source>
</evidence>
<dbReference type="eggNOG" id="COG1020">
    <property type="taxonomic scope" value="Bacteria"/>
</dbReference>
<feature type="domain" description="Carrier" evidence="5">
    <location>
        <begin position="13"/>
        <end position="90"/>
    </location>
</feature>
<name>D2S8V1_GEOOG</name>
<dbReference type="PANTHER" id="PTHR45527:SF1">
    <property type="entry name" value="FATTY ACID SYNTHASE"/>
    <property type="match status" value="1"/>
</dbReference>
<dbReference type="GO" id="GO:0005829">
    <property type="term" value="C:cytosol"/>
    <property type="evidence" value="ECO:0007669"/>
    <property type="project" value="TreeGrafter"/>
</dbReference>
<dbReference type="HOGENOM" id="CLU_010887_0_0_11"/>
<dbReference type="InterPro" id="IPR036736">
    <property type="entry name" value="ACP-like_sf"/>
</dbReference>
<dbReference type="RefSeq" id="WP_012949112.1">
    <property type="nucleotide sequence ID" value="NC_013757.1"/>
</dbReference>
<proteinExistence type="predicted"/>
<evidence type="ECO:0000256" key="4">
    <source>
        <dbReference type="SAM" id="Phobius"/>
    </source>
</evidence>
<evidence type="ECO:0000256" key="2">
    <source>
        <dbReference type="ARBA" id="ARBA00022553"/>
    </source>
</evidence>
<dbReference type="InterPro" id="IPR009081">
    <property type="entry name" value="PP-bd_ACP"/>
</dbReference>
<dbReference type="AlphaFoldDB" id="D2S8V1"/>
<accession>D2S8V1</accession>
<keyword evidence="7" id="KW-1185">Reference proteome</keyword>
<dbReference type="GO" id="GO:0031177">
    <property type="term" value="F:phosphopantetheine binding"/>
    <property type="evidence" value="ECO:0007669"/>
    <property type="project" value="InterPro"/>
</dbReference>
<dbReference type="EMBL" id="CP001867">
    <property type="protein sequence ID" value="ADB75682.1"/>
    <property type="molecule type" value="Genomic_DNA"/>
</dbReference>
<dbReference type="Gene3D" id="2.160.10.10">
    <property type="entry name" value="Hexapeptide repeat proteins"/>
    <property type="match status" value="2"/>
</dbReference>
<feature type="transmembrane region" description="Helical" evidence="4">
    <location>
        <begin position="318"/>
        <end position="339"/>
    </location>
</feature>
<feature type="transmembrane region" description="Helical" evidence="4">
    <location>
        <begin position="514"/>
        <end position="540"/>
    </location>
</feature>
<dbReference type="Pfam" id="PF14602">
    <property type="entry name" value="Hexapep_2"/>
    <property type="match status" value="2"/>
</dbReference>
<dbReference type="PROSITE" id="PS50075">
    <property type="entry name" value="CARRIER"/>
    <property type="match status" value="3"/>
</dbReference>
<dbReference type="Gene3D" id="1.10.1200.10">
    <property type="entry name" value="ACP-like"/>
    <property type="match status" value="3"/>
</dbReference>
<feature type="transmembrane region" description="Helical" evidence="4">
    <location>
        <begin position="772"/>
        <end position="797"/>
    </location>
</feature>
<protein>
    <submittedName>
        <fullName evidence="6">Non-ribosomal peptide synthetase</fullName>
    </submittedName>
</protein>
<organism evidence="6 7">
    <name type="scientific">Geodermatophilus obscurus (strain ATCC 25078 / DSM 43160 / JCM 3152 / CCUG 61914 / KCC A-0152 / KCTC 9177 / NBRC 13315 / NRRL B-3577 / G-20)</name>
    <dbReference type="NCBI Taxonomy" id="526225"/>
    <lineage>
        <taxon>Bacteria</taxon>
        <taxon>Bacillati</taxon>
        <taxon>Actinomycetota</taxon>
        <taxon>Actinomycetes</taxon>
        <taxon>Geodermatophilales</taxon>
        <taxon>Geodermatophilaceae</taxon>
        <taxon>Geodermatophilus</taxon>
    </lineage>
</organism>
<dbReference type="Proteomes" id="UP000001382">
    <property type="component" value="Chromosome"/>
</dbReference>
<feature type="transmembrane region" description="Helical" evidence="4">
    <location>
        <begin position="359"/>
        <end position="382"/>
    </location>
</feature>
<dbReference type="OrthoDB" id="2472181at2"/>
<evidence type="ECO:0000313" key="7">
    <source>
        <dbReference type="Proteomes" id="UP000001382"/>
    </source>
</evidence>
<dbReference type="InterPro" id="IPR011004">
    <property type="entry name" value="Trimer_LpxA-like_sf"/>
</dbReference>
<reference evidence="7" key="2">
    <citation type="submission" date="2010-01" db="EMBL/GenBank/DDBJ databases">
        <title>The complete genome of Geodermatophilus obscurus DSM 43160.</title>
        <authorList>
            <consortium name="US DOE Joint Genome Institute (JGI-PGF)"/>
            <person name="Lucas S."/>
            <person name="Copeland A."/>
            <person name="Lapidus A."/>
            <person name="Glavina del Rio T."/>
            <person name="Dalin E."/>
            <person name="Tice H."/>
            <person name="Bruce D."/>
            <person name="Goodwin L."/>
            <person name="Pitluck S."/>
            <person name="Kyrpides N."/>
            <person name="Mavromatis K."/>
            <person name="Ivanova N."/>
            <person name="Munk A.C."/>
            <person name="Brettin T."/>
            <person name="Detter J.C."/>
            <person name="Han C."/>
            <person name="Larimer F."/>
            <person name="Land M."/>
            <person name="Hauser L."/>
            <person name="Markowitz V."/>
            <person name="Cheng J.-F."/>
            <person name="Hugenholtz P."/>
            <person name="Woyke T."/>
            <person name="Wu D."/>
            <person name="Jando M."/>
            <person name="Schneider S."/>
            <person name="Klenk H.-P."/>
            <person name="Eisen J.A."/>
        </authorList>
    </citation>
    <scope>NUCLEOTIDE SEQUENCE [LARGE SCALE GENOMIC DNA]</scope>
    <source>
        <strain evidence="7">ATCC 25078 / DSM 43160 / JCM 3152 / KCC A-0152 / KCTC 9177 / NBRC 13315 / NRRL B-3577 / G-20</strain>
    </source>
</reference>
<dbReference type="SUPFAM" id="SSF47336">
    <property type="entry name" value="ACP-like"/>
    <property type="match status" value="3"/>
</dbReference>
<evidence type="ECO:0000313" key="6">
    <source>
        <dbReference type="EMBL" id="ADB75682.1"/>
    </source>
</evidence>
<keyword evidence="4" id="KW-0812">Transmembrane</keyword>
<evidence type="ECO:0000256" key="3">
    <source>
        <dbReference type="SAM" id="MobiDB-lite"/>
    </source>
</evidence>
<feature type="transmembrane region" description="Helical" evidence="4">
    <location>
        <begin position="803"/>
        <end position="824"/>
    </location>
</feature>
<dbReference type="GO" id="GO:0044550">
    <property type="term" value="P:secondary metabolite biosynthetic process"/>
    <property type="evidence" value="ECO:0007669"/>
    <property type="project" value="TreeGrafter"/>
</dbReference>
<reference evidence="6 7" key="1">
    <citation type="journal article" date="2010" name="Stand. Genomic Sci.">
        <title>Complete genome sequence of Geodermatophilus obscurus type strain (G-20).</title>
        <authorList>
            <person name="Ivanova N."/>
            <person name="Sikorski J."/>
            <person name="Jando M."/>
            <person name="Munk C."/>
            <person name="Lapidus A."/>
            <person name="Glavina Del Rio T."/>
            <person name="Copeland A."/>
            <person name="Tice H."/>
            <person name="Cheng J.-F."/>
            <person name="Lucas S."/>
            <person name="Chen F."/>
            <person name="Nolan M."/>
            <person name="Bruce D."/>
            <person name="Goodwin L."/>
            <person name="Pitluck S."/>
            <person name="Mavromatis K."/>
            <person name="Mikhailova N."/>
            <person name="Pati A."/>
            <person name="Chen A."/>
            <person name="Palaniappan K."/>
            <person name="Land M."/>
            <person name="Hauser L."/>
            <person name="Chang Y.-J."/>
            <person name="Jeffries C.D."/>
            <person name="Meincke L."/>
            <person name="Brettin T."/>
            <person name="Detter J.C."/>
            <person name="Detter J.C."/>
            <person name="Rohde M."/>
            <person name="Goeker M."/>
            <person name="Bristow J."/>
            <person name="Eisen J.A."/>
            <person name="Markowitz V."/>
            <person name="Hugenholtz P."/>
            <person name="Kyrpides N.C."/>
            <person name="Klenk H.-P."/>
        </authorList>
    </citation>
    <scope>NUCLEOTIDE SEQUENCE [LARGE SCALE GENOMIC DNA]</scope>
    <source>
        <strain evidence="7">ATCC 25078 / DSM 43160 / JCM 3152 / KCC A-0152 / KCTC 9177 / NBRC 13315 / NRRL B-3577 / G-20</strain>
    </source>
</reference>
<dbReference type="KEGG" id="gob:Gobs_3072"/>
<feature type="region of interest" description="Disordered" evidence="3">
    <location>
        <begin position="968"/>
        <end position="1044"/>
    </location>
</feature>
<gene>
    <name evidence="6" type="ordered locus">Gobs_3072</name>
</gene>
<sequence length="1044" mass="111591">MDLVPAGSAGPTPAADPVLTGYAAVLAEVLQVNTVDPDAHVFEDLGADSMVMARFCARVRKQADLPAVSIKDVYQHPTVRALATALAPPPPAPAADPVASGLAEVLAEVLQVDSVAPDAHLFDDLGADSMVMARFCARVRKRDDLPAVSIKDVYQHPTISSLAAALAPAPASSLVQDGLAEVLAEVLQVDTVAPDSNFFEDLGADSMVMARFCARVRKRDGLPAVSIKDVYANPTVRGLASAFAADEAGPAAPDPAAGNAPVSTEVAHRASSREYALTGALQLLIFIGYTYVTGLVFLWSFDWITAGASLVDDYLRSVVAGGTTFVVICTLPILVKWTLIGRWKPRQIPLWSPGYVRFWFVRTMVMANPLVLFAGSPVYNLYLRALGAKVGRGAVVFTRHAPVCSDLISIGAGAVVRKDSYLNGYRAYAGWIQIGPVTIGENAFVGDRAVLDIGSSVGDGAQLGHASALHAGQSVPAGERWHGSPAQPTTSDYQRIEPADCSTWRRAAYGAAQLLTALLVYLPVMFGGVVTVIGTVPQLAALLEPGPAALRSATFWEFALVLSLVVFFGGILVRFLFVVAASWVLAPFLKPDKVYPLYGFAYSVHRAMQHYTNSKFFITLTGDTSYIVGYLRSIGYKLAPVVQTGSNFGMEVKHEVPQLTSVGRGTVVASGLSTLNATYSSTSFSVTRASIGANSFLGNDIIYPAGARTGDDCLLASKVLVPIDGPVREGVGLLGAPAFEIPRTVERDSKFMRMAHDEDFPRRLAAKNRYNLGTIGLFLLARWVYSFVLTVVSMTALDGLAELGAWAIALSTLGLLLFSVVYFCSLERTATRFLGTGPLYCSIYEIDFWQRERFFKFNARIGVHRLAAGTPFAALLWRIVGLRLGKRLFDDGHVMAEKTLVTIGDDVTLNAGSYIQVHTQEDYAFKSDATTVGSGVTFGVGAMAHYGVVIGDDVVVEADSFVMKGEEVPSGARWGGNPAVELAGPPPPLPAPAPREDDQLTTQSQEDVMDLFRGNGTSSPSPAIPIPRRSGRHRATQRHLAGSR</sequence>
<dbReference type="NCBIfam" id="TIGR02353">
    <property type="entry name" value="NRPS_term_dom"/>
    <property type="match status" value="1"/>
</dbReference>
<dbReference type="PANTHER" id="PTHR45527">
    <property type="entry name" value="NONRIBOSOMAL PEPTIDE SYNTHETASE"/>
    <property type="match status" value="1"/>
</dbReference>
<feature type="transmembrane region" description="Helical" evidence="4">
    <location>
        <begin position="560"/>
        <end position="586"/>
    </location>
</feature>
<dbReference type="SMART" id="SM00823">
    <property type="entry name" value="PKS_PP"/>
    <property type="match status" value="3"/>
</dbReference>